<evidence type="ECO:0000313" key="2">
    <source>
        <dbReference type="Proteomes" id="UP000789366"/>
    </source>
</evidence>
<dbReference type="EMBL" id="CAJVPW010001049">
    <property type="protein sequence ID" value="CAG8473865.1"/>
    <property type="molecule type" value="Genomic_DNA"/>
</dbReference>
<organism evidence="1 2">
    <name type="scientific">Cetraspora pellucida</name>
    <dbReference type="NCBI Taxonomy" id="1433469"/>
    <lineage>
        <taxon>Eukaryota</taxon>
        <taxon>Fungi</taxon>
        <taxon>Fungi incertae sedis</taxon>
        <taxon>Mucoromycota</taxon>
        <taxon>Glomeromycotina</taxon>
        <taxon>Glomeromycetes</taxon>
        <taxon>Diversisporales</taxon>
        <taxon>Gigasporaceae</taxon>
        <taxon>Cetraspora</taxon>
    </lineage>
</organism>
<keyword evidence="2" id="KW-1185">Reference proteome</keyword>
<protein>
    <submittedName>
        <fullName evidence="1">13408_t:CDS:1</fullName>
    </submittedName>
</protein>
<name>A0ACA9KHT3_9GLOM</name>
<gene>
    <name evidence="1" type="ORF">SPELUC_LOCUS1819</name>
</gene>
<accession>A0ACA9KHT3</accession>
<reference evidence="1" key="1">
    <citation type="submission" date="2021-06" db="EMBL/GenBank/DDBJ databases">
        <authorList>
            <person name="Kallberg Y."/>
            <person name="Tangrot J."/>
            <person name="Rosling A."/>
        </authorList>
    </citation>
    <scope>NUCLEOTIDE SEQUENCE</scope>
    <source>
        <strain evidence="1">28 12/20/2015</strain>
    </source>
</reference>
<dbReference type="Proteomes" id="UP000789366">
    <property type="component" value="Unassembled WGS sequence"/>
</dbReference>
<evidence type="ECO:0000313" key="1">
    <source>
        <dbReference type="EMBL" id="CAG8473865.1"/>
    </source>
</evidence>
<sequence>MHLLQIDRYSNTNSSNALISYKITACLNYNYLSVTNNERLTSKPTDNQWLNSVASLIPFATIEKDLKKYYNYSEKSYITFELEEDNSDTSKV</sequence>
<comment type="caution">
    <text evidence="1">The sequence shown here is derived from an EMBL/GenBank/DDBJ whole genome shotgun (WGS) entry which is preliminary data.</text>
</comment>
<proteinExistence type="predicted"/>